<dbReference type="Proteomes" id="UP000501690">
    <property type="component" value="Linkage Group LG6"/>
</dbReference>
<protein>
    <submittedName>
        <fullName evidence="2">Uncharacterized protein</fullName>
    </submittedName>
</protein>
<evidence type="ECO:0000313" key="3">
    <source>
        <dbReference type="Proteomes" id="UP000501690"/>
    </source>
</evidence>
<feature type="region of interest" description="Disordered" evidence="1">
    <location>
        <begin position="87"/>
        <end position="107"/>
    </location>
</feature>
<dbReference type="EMBL" id="CP039350">
    <property type="protein sequence ID" value="QCD96480.1"/>
    <property type="molecule type" value="Genomic_DNA"/>
</dbReference>
<gene>
    <name evidence="2" type="ORF">DEO72_LG6g1184</name>
</gene>
<evidence type="ECO:0000256" key="1">
    <source>
        <dbReference type="SAM" id="MobiDB-lite"/>
    </source>
</evidence>
<organism evidence="2 3">
    <name type="scientific">Vigna unguiculata</name>
    <name type="common">Cowpea</name>
    <dbReference type="NCBI Taxonomy" id="3917"/>
    <lineage>
        <taxon>Eukaryota</taxon>
        <taxon>Viridiplantae</taxon>
        <taxon>Streptophyta</taxon>
        <taxon>Embryophyta</taxon>
        <taxon>Tracheophyta</taxon>
        <taxon>Spermatophyta</taxon>
        <taxon>Magnoliopsida</taxon>
        <taxon>eudicotyledons</taxon>
        <taxon>Gunneridae</taxon>
        <taxon>Pentapetalae</taxon>
        <taxon>rosids</taxon>
        <taxon>fabids</taxon>
        <taxon>Fabales</taxon>
        <taxon>Fabaceae</taxon>
        <taxon>Papilionoideae</taxon>
        <taxon>50 kb inversion clade</taxon>
        <taxon>NPAAA clade</taxon>
        <taxon>indigoferoid/millettioid clade</taxon>
        <taxon>Phaseoleae</taxon>
        <taxon>Vigna</taxon>
    </lineage>
</organism>
<feature type="compositionally biased region" description="Acidic residues" evidence="1">
    <location>
        <begin position="212"/>
        <end position="226"/>
    </location>
</feature>
<proteinExistence type="predicted"/>
<evidence type="ECO:0000313" key="2">
    <source>
        <dbReference type="EMBL" id="QCD96480.1"/>
    </source>
</evidence>
<feature type="region of interest" description="Disordered" evidence="1">
    <location>
        <begin position="196"/>
        <end position="238"/>
    </location>
</feature>
<sequence length="238" mass="26404">MEFCTCNCLPVVDRCIMMMVDYLSFHFIGLKRLRVWMRCLRIGWTLTVGGVVDVLERLPTKAPRKCGGVSCEEGWWGGWSICEDPRQAGERDQGGGEISSRERDQKAWDDEKMKLEAEVKRLKLSVLGAEKKLNAKQVELDEAFAAKNATAEEAAMFVIDCRFNVNLDVYDNRMLDVSEIGRLKDSLEADAIGDEGTLATTSPNLETIVQGEDGEEEEVEDGEEVVGDVGNAGDNDGD</sequence>
<keyword evidence="3" id="KW-1185">Reference proteome</keyword>
<accession>A0A4D6M723</accession>
<feature type="compositionally biased region" description="Polar residues" evidence="1">
    <location>
        <begin position="198"/>
        <end position="207"/>
    </location>
</feature>
<dbReference type="AlphaFoldDB" id="A0A4D6M723"/>
<reference evidence="2 3" key="1">
    <citation type="submission" date="2019-04" db="EMBL/GenBank/DDBJ databases">
        <title>An improved genome assembly and genetic linkage map for asparagus bean, Vigna unguiculata ssp. sesquipedialis.</title>
        <authorList>
            <person name="Xia Q."/>
            <person name="Zhang R."/>
            <person name="Dong Y."/>
        </authorList>
    </citation>
    <scope>NUCLEOTIDE SEQUENCE [LARGE SCALE GENOMIC DNA]</scope>
    <source>
        <tissue evidence="2">Leaf</tissue>
    </source>
</reference>
<name>A0A4D6M723_VIGUN</name>
<feature type="compositionally biased region" description="Low complexity" evidence="1">
    <location>
        <begin position="227"/>
        <end position="238"/>
    </location>
</feature>